<dbReference type="Proteomes" id="UP000076449">
    <property type="component" value="Chromosome I"/>
</dbReference>
<dbReference type="PANTHER" id="PTHR31126">
    <property type="entry name" value="TYROSINE-PROTEIN PHOSPHATASE"/>
    <property type="match status" value="1"/>
</dbReference>
<dbReference type="SUPFAM" id="SSF52799">
    <property type="entry name" value="(Phosphotyrosine protein) phosphatases II"/>
    <property type="match status" value="1"/>
</dbReference>
<dbReference type="GO" id="GO:0016791">
    <property type="term" value="F:phosphatase activity"/>
    <property type="evidence" value="ECO:0007669"/>
    <property type="project" value="TreeGrafter"/>
</dbReference>
<dbReference type="InterPro" id="IPR029021">
    <property type="entry name" value="Prot-tyrosine_phosphatase-like"/>
</dbReference>
<dbReference type="Pfam" id="PF03162">
    <property type="entry name" value="Y_phosphatase2"/>
    <property type="match status" value="1"/>
</dbReference>
<dbReference type="InterPro" id="IPR004861">
    <property type="entry name" value="Siw14-like"/>
</dbReference>
<dbReference type="AlphaFoldDB" id="A0A167VRZ2"/>
<organism evidence="1">
    <name type="scientific">Penicillium chrysogenum</name>
    <name type="common">Penicillium notatum</name>
    <dbReference type="NCBI Taxonomy" id="5076"/>
    <lineage>
        <taxon>Eukaryota</taxon>
        <taxon>Fungi</taxon>
        <taxon>Dikarya</taxon>
        <taxon>Ascomycota</taxon>
        <taxon>Pezizomycotina</taxon>
        <taxon>Eurotiomycetes</taxon>
        <taxon>Eurotiomycetidae</taxon>
        <taxon>Eurotiales</taxon>
        <taxon>Aspergillaceae</taxon>
        <taxon>Penicillium</taxon>
        <taxon>Penicillium chrysogenum species complex</taxon>
    </lineage>
</organism>
<dbReference type="PANTHER" id="PTHR31126:SF48">
    <property type="entry name" value="INOSITOL PHOSPHATASE SIW14"/>
    <property type="match status" value="1"/>
</dbReference>
<name>A0A167VRZ2_PENCH</name>
<evidence type="ECO:0000313" key="1">
    <source>
        <dbReference type="EMBL" id="KZN90824.1"/>
    </source>
</evidence>
<gene>
    <name evidence="1" type="ORF">EN45_009470</name>
</gene>
<protein>
    <submittedName>
        <fullName evidence="1">Putative tyrosine-protein phosphatase</fullName>
    </submittedName>
</protein>
<proteinExistence type="predicted"/>
<reference evidence="1" key="1">
    <citation type="journal article" date="2014" name="Genome Announc.">
        <title>Complete sequencing and chromosome-scale genome assembly of the industrial progenitor strain P2niaD18 from the penicillin producer Penicillium chrysogenum.</title>
        <authorList>
            <person name="Specht T."/>
            <person name="Dahlmann T.A."/>
            <person name="Zadra I."/>
            <person name="Kurnsteiner H."/>
            <person name="Kuck U."/>
        </authorList>
    </citation>
    <scope>NUCLEOTIDE SEQUENCE [LARGE SCALE GENOMIC DNA]</scope>
    <source>
        <strain evidence="1">P2niaD18</strain>
    </source>
</reference>
<dbReference type="GO" id="GO:0005737">
    <property type="term" value="C:cytoplasm"/>
    <property type="evidence" value="ECO:0007669"/>
    <property type="project" value="TreeGrafter"/>
</dbReference>
<dbReference type="EMBL" id="CM002798">
    <property type="protein sequence ID" value="KZN90824.1"/>
    <property type="molecule type" value="Genomic_DNA"/>
</dbReference>
<accession>A0A167VRZ2</accession>
<sequence>MAKIIDVANHPSMDRTACVIGCLRKLQRRKLSGIIDEYRLYAGPKAQPLGEQFIAAYEPGIITESANEVKVVDWGC</sequence>
<dbReference type="Gene3D" id="3.90.190.10">
    <property type="entry name" value="Protein tyrosine phosphatase superfamily"/>
    <property type="match status" value="1"/>
</dbReference>